<dbReference type="InterPro" id="IPR036188">
    <property type="entry name" value="FAD/NAD-bd_sf"/>
</dbReference>
<dbReference type="Gene3D" id="3.50.50.60">
    <property type="entry name" value="FAD/NAD(P)-binding domain"/>
    <property type="match status" value="1"/>
</dbReference>
<gene>
    <name evidence="1" type="ORF">GGQ88_000864</name>
</gene>
<comment type="caution">
    <text evidence="1">The sequence shown here is derived from an EMBL/GenBank/DDBJ whole genome shotgun (WGS) entry which is preliminary data.</text>
</comment>
<evidence type="ECO:0000313" key="1">
    <source>
        <dbReference type="EMBL" id="MBB3859624.1"/>
    </source>
</evidence>
<dbReference type="Proteomes" id="UP000562395">
    <property type="component" value="Unassembled WGS sequence"/>
</dbReference>
<keyword evidence="2" id="KW-1185">Reference proteome</keyword>
<sequence length="337" mass="36407">MTDRVILRGRGVAVSTAAHLMHRAGLAVDHEPGTRRPVPVIMLSDPALALLRDVHDQPQMFANKTRIERRVVRWGTGDPVEMPHGAVVVSEDDLNAVLDMLPRKNHPTSGETKALMTLHGMSPFPVEKRQRFGERLSMTARVMLAADAPPATCWIEAVEGGWLFLIPDGSGGAWLLAVGDTPEALATQAPMIAPLIDTIGSAGPAFDTSPRMLEHLAGDGWLACGTAALAFDPICGDGTAQATREAILASAVVTALSRGEDPAALTMHYNSMLLAAMRRHLQLSLPFYGGAGSAHWWREQYTAARAGYDWCTERLATMPEPRFALHGFDLVRRDLAA</sequence>
<organism evidence="1 2">
    <name type="scientific">Novosphingobium hassiacum</name>
    <dbReference type="NCBI Taxonomy" id="173676"/>
    <lineage>
        <taxon>Bacteria</taxon>
        <taxon>Pseudomonadati</taxon>
        <taxon>Pseudomonadota</taxon>
        <taxon>Alphaproteobacteria</taxon>
        <taxon>Sphingomonadales</taxon>
        <taxon>Sphingomonadaceae</taxon>
        <taxon>Novosphingobium</taxon>
    </lineage>
</organism>
<name>A0A7W6EVD2_9SPHN</name>
<accession>A0A7W6EVD2</accession>
<dbReference type="RefSeq" id="WP_183611833.1">
    <property type="nucleotide sequence ID" value="NZ_JACICY010000001.1"/>
</dbReference>
<protein>
    <submittedName>
        <fullName evidence="1">Uncharacterized protein</fullName>
    </submittedName>
</protein>
<dbReference type="EMBL" id="JACICY010000001">
    <property type="protein sequence ID" value="MBB3859624.1"/>
    <property type="molecule type" value="Genomic_DNA"/>
</dbReference>
<dbReference type="AlphaFoldDB" id="A0A7W6EVD2"/>
<reference evidence="1 2" key="1">
    <citation type="submission" date="2020-08" db="EMBL/GenBank/DDBJ databases">
        <title>Genomic Encyclopedia of Type Strains, Phase IV (KMG-IV): sequencing the most valuable type-strain genomes for metagenomic binning, comparative biology and taxonomic classification.</title>
        <authorList>
            <person name="Goeker M."/>
        </authorList>
    </citation>
    <scope>NUCLEOTIDE SEQUENCE [LARGE SCALE GENOMIC DNA]</scope>
    <source>
        <strain evidence="1 2">DSM 14552</strain>
    </source>
</reference>
<proteinExistence type="predicted"/>
<dbReference type="SUPFAM" id="SSF51905">
    <property type="entry name" value="FAD/NAD(P)-binding domain"/>
    <property type="match status" value="1"/>
</dbReference>
<evidence type="ECO:0000313" key="2">
    <source>
        <dbReference type="Proteomes" id="UP000562395"/>
    </source>
</evidence>